<feature type="compositionally biased region" description="Polar residues" evidence="1">
    <location>
        <begin position="40"/>
        <end position="51"/>
    </location>
</feature>
<sequence>MATVGKQFQCLIIIISFSLSLSIRFEKFKKLQEYPQFKQENSNPYGLYSNNADHKDSEPKESRPLDKPDFTGLTAEEKNYIWNQYQIEKRQKKELKGEKPYETTSSSDPTLSEWDDNWDEDVEAQPKNEQDFDRLNDRFKKYGPREESAQAQLQWPNTYDQPDVWANNNGPEREQLDSERWHLPQGMSDTRSVEGGKFHYDLNNNKYNSKHPYSKFYESEDYEQQP</sequence>
<feature type="region of interest" description="Disordered" evidence="1">
    <location>
        <begin position="40"/>
        <end position="71"/>
    </location>
</feature>
<dbReference type="OrthoDB" id="1306371at2759"/>
<feature type="compositionally biased region" description="Basic and acidic residues" evidence="1">
    <location>
        <begin position="92"/>
        <end position="101"/>
    </location>
</feature>
<dbReference type="Proteomes" id="UP000325081">
    <property type="component" value="Unassembled WGS sequence"/>
</dbReference>
<evidence type="ECO:0000313" key="3">
    <source>
        <dbReference type="Proteomes" id="UP000325081"/>
    </source>
</evidence>
<accession>A0A5A7NY82</accession>
<protein>
    <submittedName>
        <fullName evidence="2">Uncharacterized protein</fullName>
    </submittedName>
</protein>
<keyword evidence="3" id="KW-1185">Reference proteome</keyword>
<feature type="compositionally biased region" description="Basic and acidic residues" evidence="1">
    <location>
        <begin position="191"/>
        <end position="200"/>
    </location>
</feature>
<feature type="compositionally biased region" description="Basic and acidic residues" evidence="1">
    <location>
        <begin position="52"/>
        <end position="71"/>
    </location>
</feature>
<reference evidence="3" key="1">
    <citation type="journal article" date="2019" name="Curr. Biol.">
        <title>Genome Sequence of Striga asiatica Provides Insight into the Evolution of Plant Parasitism.</title>
        <authorList>
            <person name="Yoshida S."/>
            <person name="Kim S."/>
            <person name="Wafula E.K."/>
            <person name="Tanskanen J."/>
            <person name="Kim Y.M."/>
            <person name="Honaas L."/>
            <person name="Yang Z."/>
            <person name="Spallek T."/>
            <person name="Conn C.E."/>
            <person name="Ichihashi Y."/>
            <person name="Cheong K."/>
            <person name="Cui S."/>
            <person name="Der J.P."/>
            <person name="Gundlach H."/>
            <person name="Jiao Y."/>
            <person name="Hori C."/>
            <person name="Ishida J.K."/>
            <person name="Kasahara H."/>
            <person name="Kiba T."/>
            <person name="Kim M.S."/>
            <person name="Koo N."/>
            <person name="Laohavisit A."/>
            <person name="Lee Y.H."/>
            <person name="Lumba S."/>
            <person name="McCourt P."/>
            <person name="Mortimer J.C."/>
            <person name="Mutuku J.M."/>
            <person name="Nomura T."/>
            <person name="Sasaki-Sekimoto Y."/>
            <person name="Seto Y."/>
            <person name="Wang Y."/>
            <person name="Wakatake T."/>
            <person name="Sakakibara H."/>
            <person name="Demura T."/>
            <person name="Yamaguchi S."/>
            <person name="Yoneyama K."/>
            <person name="Manabe R.I."/>
            <person name="Nelson D.C."/>
            <person name="Schulman A.H."/>
            <person name="Timko M.P."/>
            <person name="dePamphilis C.W."/>
            <person name="Choi D."/>
            <person name="Shirasu K."/>
        </authorList>
    </citation>
    <scope>NUCLEOTIDE SEQUENCE [LARGE SCALE GENOMIC DNA]</scope>
    <source>
        <strain evidence="3">cv. UVA1</strain>
    </source>
</reference>
<name>A0A5A7NY82_STRAF</name>
<feature type="region of interest" description="Disordered" evidence="1">
    <location>
        <begin position="92"/>
        <end position="116"/>
    </location>
</feature>
<gene>
    <name evidence="2" type="ORF">STAS_01024</name>
</gene>
<proteinExistence type="predicted"/>
<evidence type="ECO:0000313" key="2">
    <source>
        <dbReference type="EMBL" id="GER25453.1"/>
    </source>
</evidence>
<dbReference type="EMBL" id="BKCP01000003">
    <property type="protein sequence ID" value="GER25453.1"/>
    <property type="molecule type" value="Genomic_DNA"/>
</dbReference>
<feature type="compositionally biased region" description="Polar residues" evidence="1">
    <location>
        <begin position="149"/>
        <end position="170"/>
    </location>
</feature>
<dbReference type="AlphaFoldDB" id="A0A5A7NY82"/>
<feature type="compositionally biased region" description="Basic and acidic residues" evidence="1">
    <location>
        <begin position="171"/>
        <end position="182"/>
    </location>
</feature>
<organism evidence="2 3">
    <name type="scientific">Striga asiatica</name>
    <name type="common">Asiatic witchweed</name>
    <name type="synonym">Buchnera asiatica</name>
    <dbReference type="NCBI Taxonomy" id="4170"/>
    <lineage>
        <taxon>Eukaryota</taxon>
        <taxon>Viridiplantae</taxon>
        <taxon>Streptophyta</taxon>
        <taxon>Embryophyta</taxon>
        <taxon>Tracheophyta</taxon>
        <taxon>Spermatophyta</taxon>
        <taxon>Magnoliopsida</taxon>
        <taxon>eudicotyledons</taxon>
        <taxon>Gunneridae</taxon>
        <taxon>Pentapetalae</taxon>
        <taxon>asterids</taxon>
        <taxon>lamiids</taxon>
        <taxon>Lamiales</taxon>
        <taxon>Orobanchaceae</taxon>
        <taxon>Buchnereae</taxon>
        <taxon>Striga</taxon>
    </lineage>
</organism>
<evidence type="ECO:0000256" key="1">
    <source>
        <dbReference type="SAM" id="MobiDB-lite"/>
    </source>
</evidence>
<comment type="caution">
    <text evidence="2">The sequence shown here is derived from an EMBL/GenBank/DDBJ whole genome shotgun (WGS) entry which is preliminary data.</text>
</comment>
<feature type="region of interest" description="Disordered" evidence="1">
    <location>
        <begin position="144"/>
        <end position="226"/>
    </location>
</feature>